<reference evidence="6" key="1">
    <citation type="submission" date="2022-10" db="EMBL/GenBank/DDBJ databases">
        <title>Genome assembly of Pristionchus species.</title>
        <authorList>
            <person name="Yoshida K."/>
            <person name="Sommer R.J."/>
        </authorList>
    </citation>
    <scope>NUCLEOTIDE SEQUENCE [LARGE SCALE GENOMIC DNA]</scope>
    <source>
        <strain evidence="6">RS5460</strain>
    </source>
</reference>
<evidence type="ECO:0000313" key="6">
    <source>
        <dbReference type="Proteomes" id="UP001328107"/>
    </source>
</evidence>
<dbReference type="PROSITE" id="PS50041">
    <property type="entry name" value="C_TYPE_LECTIN_2"/>
    <property type="match status" value="1"/>
</dbReference>
<dbReference type="CDD" id="cd00037">
    <property type="entry name" value="CLECT"/>
    <property type="match status" value="2"/>
</dbReference>
<dbReference type="InterPro" id="IPR016186">
    <property type="entry name" value="C-type_lectin-like/link_sf"/>
</dbReference>
<keyword evidence="1" id="KW-1015">Disulfide bond</keyword>
<accession>A0AAN5C6Z7</accession>
<evidence type="ECO:0008006" key="7">
    <source>
        <dbReference type="Google" id="ProtNLM"/>
    </source>
</evidence>
<dbReference type="EMBL" id="BTRK01000003">
    <property type="protein sequence ID" value="GMR39783.1"/>
    <property type="molecule type" value="Genomic_DNA"/>
</dbReference>
<dbReference type="InterPro" id="IPR000859">
    <property type="entry name" value="CUB_dom"/>
</dbReference>
<feature type="domain" description="CUB" evidence="3">
    <location>
        <begin position="322"/>
        <end position="428"/>
    </location>
</feature>
<evidence type="ECO:0000256" key="2">
    <source>
        <dbReference type="PROSITE-ProRule" id="PRU00059"/>
    </source>
</evidence>
<dbReference type="SMART" id="SM00042">
    <property type="entry name" value="CUB"/>
    <property type="match status" value="1"/>
</dbReference>
<dbReference type="Pfam" id="PF00059">
    <property type="entry name" value="Lectin_C"/>
    <property type="match status" value="1"/>
</dbReference>
<proteinExistence type="predicted"/>
<protein>
    <recommendedName>
        <fullName evidence="7">C-type lectin</fullName>
    </recommendedName>
</protein>
<feature type="domain" description="C-type lectin" evidence="4">
    <location>
        <begin position="193"/>
        <end position="310"/>
    </location>
</feature>
<feature type="non-terminal residue" evidence="5">
    <location>
        <position position="1"/>
    </location>
</feature>
<evidence type="ECO:0000313" key="5">
    <source>
        <dbReference type="EMBL" id="GMR39783.1"/>
    </source>
</evidence>
<dbReference type="Gene3D" id="3.10.100.10">
    <property type="entry name" value="Mannose-Binding Protein A, subunit A"/>
    <property type="match status" value="2"/>
</dbReference>
<dbReference type="PANTHER" id="PTHR22991">
    <property type="entry name" value="PROTEIN CBG13490"/>
    <property type="match status" value="1"/>
</dbReference>
<dbReference type="SMART" id="SM00034">
    <property type="entry name" value="CLECT"/>
    <property type="match status" value="1"/>
</dbReference>
<evidence type="ECO:0000259" key="4">
    <source>
        <dbReference type="PROSITE" id="PS50041"/>
    </source>
</evidence>
<comment type="caution">
    <text evidence="5">The sequence shown here is derived from an EMBL/GenBank/DDBJ whole genome shotgun (WGS) entry which is preliminary data.</text>
</comment>
<dbReference type="PROSITE" id="PS01180">
    <property type="entry name" value="CUB"/>
    <property type="match status" value="1"/>
</dbReference>
<dbReference type="InterPro" id="IPR016187">
    <property type="entry name" value="CTDL_fold"/>
</dbReference>
<gene>
    <name evidence="5" type="ORF">PMAYCL1PPCAC_09978</name>
</gene>
<sequence>HNMFRMSSFLEVVLMISRNLLIPSREPSILTTIDANGFEVNSCPSGFYLAHAGQCRNYGRVITNLRSRDAINKTIEECSKWKALPVIIRNEEEQSYYTTDFRYAIPIGIICNFSSSRWQWLDGSPIKYKPSNYTSAMNEPCSNRDAGSWYLDQRSWQFVNNPSLQENFNITCVTDINKTKITPECADFVHFEEGSECYQVSNVPVNFTVAHKYCKSVGASLASVHNEQGNGFIRRLAFSQGILNGLLLGGSSTVKLDDFKWIDGSQWNYTNFVPGFPVRGMGTCLSMATNGISGQWTNTECSTKMPFACSRKPNAEGATKSCPGANVKEDEIIVSPGFPLNASIPCDFFLSVPVGGLVEAEILLLEANSCCDHLVLTEGSMGGTVIANLTGAMSAATYRTTSSNMMRVSWQPRGGVNVRGVVMTFRGV</sequence>
<name>A0AAN5C6Z7_9BILA</name>
<evidence type="ECO:0000259" key="3">
    <source>
        <dbReference type="PROSITE" id="PS01180"/>
    </source>
</evidence>
<organism evidence="5 6">
    <name type="scientific">Pristionchus mayeri</name>
    <dbReference type="NCBI Taxonomy" id="1317129"/>
    <lineage>
        <taxon>Eukaryota</taxon>
        <taxon>Metazoa</taxon>
        <taxon>Ecdysozoa</taxon>
        <taxon>Nematoda</taxon>
        <taxon>Chromadorea</taxon>
        <taxon>Rhabditida</taxon>
        <taxon>Rhabditina</taxon>
        <taxon>Diplogasteromorpha</taxon>
        <taxon>Diplogasteroidea</taxon>
        <taxon>Neodiplogasteridae</taxon>
        <taxon>Pristionchus</taxon>
    </lineage>
</organism>
<evidence type="ECO:0000256" key="1">
    <source>
        <dbReference type="ARBA" id="ARBA00023157"/>
    </source>
</evidence>
<dbReference type="AlphaFoldDB" id="A0AAN5C6Z7"/>
<dbReference type="InterPro" id="IPR001304">
    <property type="entry name" value="C-type_lectin-like"/>
</dbReference>
<dbReference type="SUPFAM" id="SSF56436">
    <property type="entry name" value="C-type lectin-like"/>
    <property type="match status" value="2"/>
</dbReference>
<dbReference type="PANTHER" id="PTHR22991:SF40">
    <property type="entry name" value="PROTEIN CBG13490"/>
    <property type="match status" value="1"/>
</dbReference>
<dbReference type="SUPFAM" id="SSF49854">
    <property type="entry name" value="Spermadhesin, CUB domain"/>
    <property type="match status" value="1"/>
</dbReference>
<dbReference type="InterPro" id="IPR035914">
    <property type="entry name" value="Sperma_CUB_dom_sf"/>
</dbReference>
<comment type="caution">
    <text evidence="2">Lacks conserved residue(s) required for the propagation of feature annotation.</text>
</comment>
<keyword evidence="6" id="KW-1185">Reference proteome</keyword>
<dbReference type="InterPro" id="IPR050976">
    <property type="entry name" value="Snaclec"/>
</dbReference>
<dbReference type="Proteomes" id="UP001328107">
    <property type="component" value="Unassembled WGS sequence"/>
</dbReference>